<feature type="compositionally biased region" description="Polar residues" evidence="1">
    <location>
        <begin position="707"/>
        <end position="719"/>
    </location>
</feature>
<feature type="region of interest" description="Disordered" evidence="1">
    <location>
        <begin position="500"/>
        <end position="593"/>
    </location>
</feature>
<reference evidence="2" key="2">
    <citation type="submission" date="2022-10" db="EMBL/GenBank/DDBJ databases">
        <authorList>
            <consortium name="ENA_rothamsted_submissions"/>
            <consortium name="culmorum"/>
            <person name="King R."/>
        </authorList>
    </citation>
    <scope>NUCLEOTIDE SEQUENCE</scope>
</reference>
<dbReference type="EMBL" id="OU895878">
    <property type="protein sequence ID" value="CAG9803100.1"/>
    <property type="molecule type" value="Genomic_DNA"/>
</dbReference>
<accession>A0A9N9WT44</accession>
<reference evidence="2" key="1">
    <citation type="submission" date="2022-01" db="EMBL/GenBank/DDBJ databases">
        <authorList>
            <person name="King R."/>
        </authorList>
    </citation>
    <scope>NUCLEOTIDE SEQUENCE</scope>
</reference>
<feature type="compositionally biased region" description="Basic and acidic residues" evidence="1">
    <location>
        <begin position="1308"/>
        <end position="1326"/>
    </location>
</feature>
<evidence type="ECO:0000313" key="3">
    <source>
        <dbReference type="Proteomes" id="UP001153620"/>
    </source>
</evidence>
<feature type="region of interest" description="Disordered" evidence="1">
    <location>
        <begin position="1186"/>
        <end position="1217"/>
    </location>
</feature>
<evidence type="ECO:0008006" key="4">
    <source>
        <dbReference type="Google" id="ProtNLM"/>
    </source>
</evidence>
<feature type="compositionally biased region" description="Low complexity" evidence="1">
    <location>
        <begin position="550"/>
        <end position="559"/>
    </location>
</feature>
<feature type="region of interest" description="Disordered" evidence="1">
    <location>
        <begin position="703"/>
        <end position="745"/>
    </location>
</feature>
<name>A0A9N9WT44_9DIPT</name>
<sequence length="1458" mass="163890">MAIENAQVLRLVARLVMDYLDEQDLTDAYNTFCETSRHLTDQEYQSYSQGIKTLDNGYGLINIVTEYFLIKDKLRDFIRACPKTSIIISLIDTANLQSRLDIILKVLKDNLLKFDQVQEDISRKRRKTENELFQVSQTNTSTPETVQPLKKRRISCSKSNTLNNSNNNDNTKVEEKILGNKDLKIYISSPETSNKEDDVTDDESSIKASTSNTKIAPPQLLSETILKKPDFAENLAEIINKTLAVHDKSTEAISSQNVLTQHDVQDIMSKTENDFEDILKEVIDKYLIEGSDSSKVESPTAADSKDVPIKQRLRPRTAKKIPSTERKKKKINIISNEIYTGPMPLCVKMPPNTVISPIEQATTSVMSTEQTINSHLSQPLLIVPFMQSLPTSTTTFIPLQSFHSTGNIICENNVPITTTAELPTNVQIILSENNPALTNVIQNNNNEEADKVQKTPKTTIQTNFLESKCKSTPRRKATHVRILDFTHTPSGRLAAIKECKTPSNSSIRHETPGSAPASIMTSQKTKKETVSIKPPQSVENGDKSVEIIDESSNSNSISNTPKVAKNRRRRKIEIDSKSDKAHDEISPKPMTAEEWNKMREEQKSLSVDDRMRILFQQSEVKTSVKKRKKTPKKKKEDHKKSLKKAKPLITTVQQTKGKLCAKFKVTSPRKSALLRKSPKKKRLSSSNIVNKLLAESAKENKIETQKVNDSANDNQQQLSLPKLMTNESLVEDKTDETDTSDLNRSDTVQEVANLLTNLPETILAKTNSGNSFEIASQKTLIDASILMETPLKLDSISPLPNTPRFAVPLISTHQETPVAKEIVAITTVSSILKVCDILTPSFPITPGFKITPAKSESSPSTGYVSRKTDYSSCSSYYKPDESEDINLNIDSIIKQRIADRSSQSESEAPVIIIERKETIRTGSMKKVECPGALERVLSFTEEQNAIVIPHYNMNEEGLLSESMITTASDESSSSFTCSTCSTDPSSDDNTMDKLNKALNVEDRDSEWHCEEVEIEMANISNKSLVNERTGEVRFPLRSWITPKKIDPQEPKLIIDEMKADKVLVTIPTENIKSVEEKKEEQRAQAKANMEAIKQRTINILKKETKKEIPKFKKANVKQFKLPAEQPKYVPLTRRDQILQASLFSERPKSTALKLIPSTSISSSSRRKCLTPRKTIIMDELPKADPTVKKISNKKRQSNEKGKSDSVKIIKSPTKPEKVSVENINDNAMMHDDHPSLNISTSFHSSDNEEPENTVVNVIQKPVEEGSNTFQRTLIAQGFEKTEAKDLQIKFVDKIEDELQKVTENVESVPEKPKDPPENNNKEIKEKEVLKDKTELNLSVPGSESETEEDDDECAFAFADILERNVFTFEEPVDFVPKKEKSKIANLCAPSKLQIDGRTVKIDFCNPIDIFTMEPTKKSADDKNEKKEQQKEILKPSEPKILTKEISIDKILTMIHGNH</sequence>
<dbReference type="InterPro" id="IPR006594">
    <property type="entry name" value="LisH"/>
</dbReference>
<evidence type="ECO:0000256" key="1">
    <source>
        <dbReference type="SAM" id="MobiDB-lite"/>
    </source>
</evidence>
<evidence type="ECO:0000313" key="2">
    <source>
        <dbReference type="EMBL" id="CAG9803100.1"/>
    </source>
</evidence>
<feature type="region of interest" description="Disordered" evidence="1">
    <location>
        <begin position="189"/>
        <end position="211"/>
    </location>
</feature>
<feature type="region of interest" description="Disordered" evidence="1">
    <location>
        <begin position="1415"/>
        <end position="1435"/>
    </location>
</feature>
<dbReference type="Proteomes" id="UP001153620">
    <property type="component" value="Chromosome 2"/>
</dbReference>
<feature type="region of interest" description="Disordered" evidence="1">
    <location>
        <begin position="1332"/>
        <end position="1351"/>
    </location>
</feature>
<feature type="compositionally biased region" description="Basic and acidic residues" evidence="1">
    <location>
        <begin position="572"/>
        <end position="586"/>
    </location>
</feature>
<feature type="region of interest" description="Disordered" evidence="1">
    <location>
        <begin position="850"/>
        <end position="869"/>
    </location>
</feature>
<dbReference type="OrthoDB" id="7790974at2759"/>
<feature type="compositionally biased region" description="Basic and acidic residues" evidence="1">
    <location>
        <begin position="1196"/>
        <end position="1217"/>
    </location>
</feature>
<gene>
    <name evidence="2" type="ORF">CHIRRI_LOCUS6001</name>
</gene>
<feature type="region of interest" description="Disordered" evidence="1">
    <location>
        <begin position="1302"/>
        <end position="1326"/>
    </location>
</feature>
<dbReference type="PROSITE" id="PS50896">
    <property type="entry name" value="LISH"/>
    <property type="match status" value="1"/>
</dbReference>
<organism evidence="2 3">
    <name type="scientific">Chironomus riparius</name>
    <dbReference type="NCBI Taxonomy" id="315576"/>
    <lineage>
        <taxon>Eukaryota</taxon>
        <taxon>Metazoa</taxon>
        <taxon>Ecdysozoa</taxon>
        <taxon>Arthropoda</taxon>
        <taxon>Hexapoda</taxon>
        <taxon>Insecta</taxon>
        <taxon>Pterygota</taxon>
        <taxon>Neoptera</taxon>
        <taxon>Endopterygota</taxon>
        <taxon>Diptera</taxon>
        <taxon>Nematocera</taxon>
        <taxon>Chironomoidea</taxon>
        <taxon>Chironomidae</taxon>
        <taxon>Chironominae</taxon>
        <taxon>Chironomus</taxon>
    </lineage>
</organism>
<feature type="compositionally biased region" description="Polar residues" evidence="1">
    <location>
        <begin position="854"/>
        <end position="863"/>
    </location>
</feature>
<feature type="region of interest" description="Disordered" evidence="1">
    <location>
        <begin position="618"/>
        <end position="649"/>
    </location>
</feature>
<keyword evidence="3" id="KW-1185">Reference proteome</keyword>
<proteinExistence type="predicted"/>
<protein>
    <recommendedName>
        <fullName evidence="4">LisH domain-containing protein</fullName>
    </recommendedName>
</protein>
<feature type="compositionally biased region" description="Basic residues" evidence="1">
    <location>
        <begin position="623"/>
        <end position="646"/>
    </location>
</feature>